<dbReference type="KEGG" id="ztr:MYCGRDRAFT_92085"/>
<evidence type="ECO:0000313" key="2">
    <source>
        <dbReference type="Proteomes" id="UP000008062"/>
    </source>
</evidence>
<protein>
    <submittedName>
        <fullName evidence="1">Uncharacterized protein</fullName>
    </submittedName>
</protein>
<dbReference type="InParanoid" id="F9X6H7"/>
<dbReference type="GeneID" id="13404407"/>
<evidence type="ECO:0000313" key="1">
    <source>
        <dbReference type="EMBL" id="EGP89044.1"/>
    </source>
</evidence>
<accession>F9X6H7</accession>
<organism evidence="1 2">
    <name type="scientific">Zymoseptoria tritici (strain CBS 115943 / IPO323)</name>
    <name type="common">Speckled leaf blotch fungus</name>
    <name type="synonym">Septoria tritici</name>
    <dbReference type="NCBI Taxonomy" id="336722"/>
    <lineage>
        <taxon>Eukaryota</taxon>
        <taxon>Fungi</taxon>
        <taxon>Dikarya</taxon>
        <taxon>Ascomycota</taxon>
        <taxon>Pezizomycotina</taxon>
        <taxon>Dothideomycetes</taxon>
        <taxon>Dothideomycetidae</taxon>
        <taxon>Mycosphaerellales</taxon>
        <taxon>Mycosphaerellaceae</taxon>
        <taxon>Zymoseptoria</taxon>
    </lineage>
</organism>
<gene>
    <name evidence="1" type="ORF">MYCGRDRAFT_92085</name>
</gene>
<reference evidence="1 2" key="1">
    <citation type="journal article" date="2011" name="PLoS Genet.">
        <title>Finished genome of the fungal wheat pathogen Mycosphaerella graminicola reveals dispensome structure, chromosome plasticity, and stealth pathogenesis.</title>
        <authorList>
            <person name="Goodwin S.B."/>
            <person name="Ben M'barek S."/>
            <person name="Dhillon B."/>
            <person name="Wittenberg A.H.J."/>
            <person name="Crane C.F."/>
            <person name="Hane J.K."/>
            <person name="Foster A.J."/>
            <person name="Van der Lee T.A.J."/>
            <person name="Grimwood J."/>
            <person name="Aerts A."/>
            <person name="Antoniw J."/>
            <person name="Bailey A."/>
            <person name="Bluhm B."/>
            <person name="Bowler J."/>
            <person name="Bristow J."/>
            <person name="van der Burgt A."/>
            <person name="Canto-Canche B."/>
            <person name="Churchill A.C.L."/>
            <person name="Conde-Ferraez L."/>
            <person name="Cools H.J."/>
            <person name="Coutinho P.M."/>
            <person name="Csukai M."/>
            <person name="Dehal P."/>
            <person name="De Wit P."/>
            <person name="Donzelli B."/>
            <person name="van de Geest H.C."/>
            <person name="van Ham R.C.H.J."/>
            <person name="Hammond-Kosack K.E."/>
            <person name="Henrissat B."/>
            <person name="Kilian A."/>
            <person name="Kobayashi A.K."/>
            <person name="Koopmann E."/>
            <person name="Kourmpetis Y."/>
            <person name="Kuzniar A."/>
            <person name="Lindquist E."/>
            <person name="Lombard V."/>
            <person name="Maliepaard C."/>
            <person name="Martins N."/>
            <person name="Mehrabi R."/>
            <person name="Nap J.P.H."/>
            <person name="Ponomarenko A."/>
            <person name="Rudd J.J."/>
            <person name="Salamov A."/>
            <person name="Schmutz J."/>
            <person name="Schouten H.J."/>
            <person name="Shapiro H."/>
            <person name="Stergiopoulos I."/>
            <person name="Torriani S.F.F."/>
            <person name="Tu H."/>
            <person name="de Vries R.P."/>
            <person name="Waalwijk C."/>
            <person name="Ware S.B."/>
            <person name="Wiebenga A."/>
            <person name="Zwiers L.-H."/>
            <person name="Oliver R.P."/>
            <person name="Grigoriev I.V."/>
            <person name="Kema G.H.J."/>
        </authorList>
    </citation>
    <scope>NUCLEOTIDE SEQUENCE [LARGE SCALE GENOMIC DNA]</scope>
    <source>
        <strain evidence="2">CBS 115943 / IPO323</strain>
    </source>
</reference>
<dbReference type="Proteomes" id="UP000008062">
    <property type="component" value="Chromosome 3"/>
</dbReference>
<name>F9X6H7_ZYMTI</name>
<dbReference type="RefSeq" id="XP_003854068.1">
    <property type="nucleotide sequence ID" value="XM_003854020.1"/>
</dbReference>
<dbReference type="EMBL" id="CM001198">
    <property type="protein sequence ID" value="EGP89044.1"/>
    <property type="molecule type" value="Genomic_DNA"/>
</dbReference>
<dbReference type="AlphaFoldDB" id="F9X6H7"/>
<proteinExistence type="predicted"/>
<sequence length="107" mass="11691">MIMLFAMPRRPSCQYDNTAFEARCTSAYGVACMTRKTAHRNVRLPPTHSSRRRMNVGYAGLVGSLLPCYTTYCSVAFGPLPSIAAIATYPVLQSKRQTLQVGGGLSK</sequence>
<dbReference type="HOGENOM" id="CLU_2212050_0_0_1"/>
<keyword evidence="2" id="KW-1185">Reference proteome</keyword>